<dbReference type="AlphaFoldDB" id="A0ABD3TM68"/>
<name>A0ABD3TM68_SINWO</name>
<organism evidence="1 2">
    <name type="scientific">Sinanodonta woodiana</name>
    <name type="common">Chinese pond mussel</name>
    <name type="synonym">Anodonta woodiana</name>
    <dbReference type="NCBI Taxonomy" id="1069815"/>
    <lineage>
        <taxon>Eukaryota</taxon>
        <taxon>Metazoa</taxon>
        <taxon>Spiralia</taxon>
        <taxon>Lophotrochozoa</taxon>
        <taxon>Mollusca</taxon>
        <taxon>Bivalvia</taxon>
        <taxon>Autobranchia</taxon>
        <taxon>Heteroconchia</taxon>
        <taxon>Palaeoheterodonta</taxon>
        <taxon>Unionida</taxon>
        <taxon>Unionoidea</taxon>
        <taxon>Unionidae</taxon>
        <taxon>Unioninae</taxon>
        <taxon>Sinanodonta</taxon>
    </lineage>
</organism>
<comment type="caution">
    <text evidence="1">The sequence shown here is derived from an EMBL/GenBank/DDBJ whole genome shotgun (WGS) entry which is preliminary data.</text>
</comment>
<protein>
    <recommendedName>
        <fullName evidence="3">Pre-C2HC domain-containing protein</fullName>
    </recommendedName>
</protein>
<dbReference type="EMBL" id="JBJQND010000018">
    <property type="protein sequence ID" value="KAL3837183.1"/>
    <property type="molecule type" value="Genomic_DNA"/>
</dbReference>
<dbReference type="Proteomes" id="UP001634394">
    <property type="component" value="Unassembled WGS sequence"/>
</dbReference>
<evidence type="ECO:0000313" key="2">
    <source>
        <dbReference type="Proteomes" id="UP001634394"/>
    </source>
</evidence>
<evidence type="ECO:0000313" key="1">
    <source>
        <dbReference type="EMBL" id="KAL3837183.1"/>
    </source>
</evidence>
<evidence type="ECO:0008006" key="3">
    <source>
        <dbReference type="Google" id="ProtNLM"/>
    </source>
</evidence>
<reference evidence="1 2" key="1">
    <citation type="submission" date="2024-11" db="EMBL/GenBank/DDBJ databases">
        <title>Chromosome-level genome assembly of the freshwater bivalve Anodonta woodiana.</title>
        <authorList>
            <person name="Chen X."/>
        </authorList>
    </citation>
    <scope>NUCLEOTIDE SEQUENCE [LARGE SCALE GENOMIC DNA]</scope>
    <source>
        <strain evidence="1">MN2024</strain>
        <tissue evidence="1">Gills</tissue>
    </source>
</reference>
<proteinExistence type="predicted"/>
<keyword evidence="2" id="KW-1185">Reference proteome</keyword>
<accession>A0ABD3TM68</accession>
<sequence length="119" mass="13779">MVRKPTTIPRTIEKQTGDLEIPIEAIVRRFEEKLKIKVILYRPATIPTTTIFNGARMLEIENIKLNKIKKAFNIFGFLVHTRYKGCICSCTCSRCENARHMPSKCLSSQEIQGVLRRQR</sequence>
<gene>
    <name evidence="1" type="ORF">ACJMK2_022555</name>
</gene>